<proteinExistence type="predicted"/>
<feature type="region of interest" description="Disordered" evidence="1">
    <location>
        <begin position="67"/>
        <end position="117"/>
    </location>
</feature>
<feature type="compositionally biased region" description="Polar residues" evidence="1">
    <location>
        <begin position="84"/>
        <end position="111"/>
    </location>
</feature>
<feature type="region of interest" description="Disordered" evidence="1">
    <location>
        <begin position="155"/>
        <end position="199"/>
    </location>
</feature>
<gene>
    <name evidence="2" type="ORF">GSOID_T00019723001</name>
</gene>
<sequence length="316" mass="34832">MSSFLNRANTLADIRPCHAYPKRKKNIFSKMWKSFSKLGRSRSKANLYNSTRHVGLSFGGNSLDGSDSGVMTAGSTTTRRSSTNNLEDFQRESSQNSDSASTGYASEGSSARSKDVKKITECKKVLPEKKLYSSKMSTPMLDSIMKSLDAAKKKQRVQSHSWSSDEVSDEEKDSSVYSTTTVSDSDSVIDNSSSEEAPPPVLLKRHVPARQLRAYSRSPDQLKRFSFQREFAAQKKTLQSASNAQRVPVASSGAVKNIAAKFAESDNFDEDFGQLNIGQKEHKLEGIRRTQSTRIQALAASFQAAAQEIETKQSSP</sequence>
<evidence type="ECO:0000313" key="2">
    <source>
        <dbReference type="EMBL" id="CBY39174.1"/>
    </source>
</evidence>
<protein>
    <submittedName>
        <fullName evidence="2">Uncharacterized protein</fullName>
    </submittedName>
</protein>
<dbReference type="Proteomes" id="UP000011014">
    <property type="component" value="Unassembled WGS sequence"/>
</dbReference>
<reference evidence="2" key="1">
    <citation type="journal article" date="2010" name="Science">
        <title>Plasticity of animal genome architecture unmasked by rapid evolution of a pelagic tunicate.</title>
        <authorList>
            <person name="Denoeud F."/>
            <person name="Henriet S."/>
            <person name="Mungpakdee S."/>
            <person name="Aury J.M."/>
            <person name="Da Silva C."/>
            <person name="Brinkmann H."/>
            <person name="Mikhaleva J."/>
            <person name="Olsen L.C."/>
            <person name="Jubin C."/>
            <person name="Canestro C."/>
            <person name="Bouquet J.M."/>
            <person name="Danks G."/>
            <person name="Poulain J."/>
            <person name="Campsteijn C."/>
            <person name="Adamski M."/>
            <person name="Cross I."/>
            <person name="Yadetie F."/>
            <person name="Muffato M."/>
            <person name="Louis A."/>
            <person name="Butcher S."/>
            <person name="Tsagkogeorga G."/>
            <person name="Konrad A."/>
            <person name="Singh S."/>
            <person name="Jensen M.F."/>
            <person name="Cong E.H."/>
            <person name="Eikeseth-Otteraa H."/>
            <person name="Noel B."/>
            <person name="Anthouard V."/>
            <person name="Porcel B.M."/>
            <person name="Kachouri-Lafond R."/>
            <person name="Nishino A."/>
            <person name="Ugolini M."/>
            <person name="Chourrout P."/>
            <person name="Nishida H."/>
            <person name="Aasland R."/>
            <person name="Huzurbazar S."/>
            <person name="Westhof E."/>
            <person name="Delsuc F."/>
            <person name="Lehrach H."/>
            <person name="Reinhardt R."/>
            <person name="Weissenbach J."/>
            <person name="Roy S.W."/>
            <person name="Artiguenave F."/>
            <person name="Postlethwait J.H."/>
            <person name="Manak J.R."/>
            <person name="Thompson E.M."/>
            <person name="Jaillon O."/>
            <person name="Du Pasquier L."/>
            <person name="Boudinot P."/>
            <person name="Liberles D.A."/>
            <person name="Volff J.N."/>
            <person name="Philippe H."/>
            <person name="Lenhard B."/>
            <person name="Roest Crollius H."/>
            <person name="Wincker P."/>
            <person name="Chourrout D."/>
        </authorList>
    </citation>
    <scope>NUCLEOTIDE SEQUENCE [LARGE SCALE GENOMIC DNA]</scope>
</reference>
<evidence type="ECO:0000256" key="1">
    <source>
        <dbReference type="SAM" id="MobiDB-lite"/>
    </source>
</evidence>
<feature type="compositionally biased region" description="Low complexity" evidence="1">
    <location>
        <begin position="175"/>
        <end position="194"/>
    </location>
</feature>
<accession>E4YUN5</accession>
<organism evidence="2">
    <name type="scientific">Oikopleura dioica</name>
    <name type="common">Tunicate</name>
    <dbReference type="NCBI Taxonomy" id="34765"/>
    <lineage>
        <taxon>Eukaryota</taxon>
        <taxon>Metazoa</taxon>
        <taxon>Chordata</taxon>
        <taxon>Tunicata</taxon>
        <taxon>Appendicularia</taxon>
        <taxon>Copelata</taxon>
        <taxon>Oikopleuridae</taxon>
        <taxon>Oikopleura</taxon>
    </lineage>
</organism>
<dbReference type="EMBL" id="FN655451">
    <property type="protein sequence ID" value="CBY39174.1"/>
    <property type="molecule type" value="Genomic_DNA"/>
</dbReference>
<dbReference type="AlphaFoldDB" id="E4YUN5"/>
<feature type="non-terminal residue" evidence="2">
    <location>
        <position position="316"/>
    </location>
</feature>
<name>E4YUN5_OIKDI</name>